<dbReference type="Gene3D" id="3.40.50.10140">
    <property type="entry name" value="Toll/interleukin-1 receptor homology (TIR) domain"/>
    <property type="match status" value="1"/>
</dbReference>
<gene>
    <name evidence="1" type="ORF">F7P66_03710</name>
</gene>
<dbReference type="Proteomes" id="UP000423641">
    <property type="component" value="Unassembled WGS sequence"/>
</dbReference>
<evidence type="ECO:0000313" key="1">
    <source>
        <dbReference type="EMBL" id="KAB0613784.1"/>
    </source>
</evidence>
<evidence type="ECO:0000313" key="2">
    <source>
        <dbReference type="Proteomes" id="UP000423641"/>
    </source>
</evidence>
<sequence>MNEIFKININEINENPYYFSKKNEYDEDKKKLTNNIIEECYNPRYGSFDGKKMQDRFFPQISQTSVFLSHSYKDIEKALSIKSKIESECKNIKVFIDSLYWQSVYDAEIKLAEQYNTNTVLKHLHIMITTAIAQMIQSSRYFIFFESENSIADIKHNKTTESPWIYFELEIANMLNPKEITLGLENLLESSQENKKIPMRCFFNIDDIIKNMNEIKLNELLYNLRWK</sequence>
<evidence type="ECO:0008006" key="3">
    <source>
        <dbReference type="Google" id="ProtNLM"/>
    </source>
</evidence>
<organism evidence="1 2">
    <name type="scientific">Campylobacter hyointestinalis subsp. lawsonii</name>
    <dbReference type="NCBI Taxonomy" id="91353"/>
    <lineage>
        <taxon>Bacteria</taxon>
        <taxon>Pseudomonadati</taxon>
        <taxon>Campylobacterota</taxon>
        <taxon>Epsilonproteobacteria</taxon>
        <taxon>Campylobacterales</taxon>
        <taxon>Campylobacteraceae</taxon>
        <taxon>Campylobacter</taxon>
    </lineage>
</organism>
<accession>A0AAV6EIK0</accession>
<name>A0AAV6EIK0_CAMHY</name>
<comment type="caution">
    <text evidence="1">The sequence shown here is derived from an EMBL/GenBank/DDBJ whole genome shotgun (WGS) entry which is preliminary data.</text>
</comment>
<proteinExistence type="predicted"/>
<dbReference type="AlphaFoldDB" id="A0AAV6EIK0"/>
<dbReference type="RefSeq" id="WP_112000422.1">
    <property type="nucleotide sequence ID" value="NZ_CP053828.1"/>
</dbReference>
<dbReference type="EMBL" id="VZON01000002">
    <property type="protein sequence ID" value="KAB0613784.1"/>
    <property type="molecule type" value="Genomic_DNA"/>
</dbReference>
<dbReference type="SUPFAM" id="SSF52200">
    <property type="entry name" value="Toll/Interleukin receptor TIR domain"/>
    <property type="match status" value="1"/>
</dbReference>
<dbReference type="InterPro" id="IPR035897">
    <property type="entry name" value="Toll_tir_struct_dom_sf"/>
</dbReference>
<protein>
    <recommendedName>
        <fullName evidence="3">TIR domain protein</fullName>
    </recommendedName>
</protein>
<dbReference type="GeneID" id="56510845"/>
<reference evidence="1 2" key="1">
    <citation type="submission" date="2019-09" db="EMBL/GenBank/DDBJ databases">
        <title>Draft genome sequences of 48 bacterial type strains from the CCUG.</title>
        <authorList>
            <person name="Tunovic T."/>
            <person name="Pineiro-Iglesias B."/>
            <person name="Unosson C."/>
            <person name="Inganas E."/>
            <person name="Ohlen M."/>
            <person name="Cardew S."/>
            <person name="Jensie-Markopoulos S."/>
            <person name="Salva-Serra F."/>
            <person name="Jaen-Luchoro D."/>
            <person name="Karlsson R."/>
            <person name="Svensson-Stadler L."/>
            <person name="Chun J."/>
            <person name="Moore E."/>
        </authorList>
    </citation>
    <scope>NUCLEOTIDE SEQUENCE [LARGE SCALE GENOMIC DNA]</scope>
    <source>
        <strain evidence="1 2">CCUG 34538</strain>
    </source>
</reference>